<dbReference type="Pfam" id="PF13672">
    <property type="entry name" value="PP2C_2"/>
    <property type="match status" value="1"/>
</dbReference>
<protein>
    <submittedName>
        <fullName evidence="2">Stp1/IreP family PP2C-type Ser/Thr phosphatase</fullName>
    </submittedName>
</protein>
<dbReference type="SMART" id="SM00332">
    <property type="entry name" value="PP2Cc"/>
    <property type="match status" value="1"/>
</dbReference>
<dbReference type="AlphaFoldDB" id="A0A3D4VD24"/>
<dbReference type="SMART" id="SM00331">
    <property type="entry name" value="PP2C_SIG"/>
    <property type="match status" value="1"/>
</dbReference>
<dbReference type="OMA" id="HNDCSAQ"/>
<dbReference type="Proteomes" id="UP000264071">
    <property type="component" value="Unassembled WGS sequence"/>
</dbReference>
<evidence type="ECO:0000313" key="2">
    <source>
        <dbReference type="EMBL" id="HCT59030.1"/>
    </source>
</evidence>
<dbReference type="PANTHER" id="PTHR13832">
    <property type="entry name" value="PROTEIN PHOSPHATASE 2C"/>
    <property type="match status" value="1"/>
</dbReference>
<dbReference type="PROSITE" id="PS51746">
    <property type="entry name" value="PPM_2"/>
    <property type="match status" value="1"/>
</dbReference>
<dbReference type="Gene3D" id="3.60.40.10">
    <property type="entry name" value="PPM-type phosphatase domain"/>
    <property type="match status" value="1"/>
</dbReference>
<name>A0A3D4VD24_9BACT</name>
<dbReference type="NCBIfam" id="NF033484">
    <property type="entry name" value="Stp1_PP2C_phos"/>
    <property type="match status" value="1"/>
</dbReference>
<dbReference type="SUPFAM" id="SSF81606">
    <property type="entry name" value="PP2C-like"/>
    <property type="match status" value="1"/>
</dbReference>
<organism evidence="2 3">
    <name type="scientific">Gemmatimonas aurantiaca</name>
    <dbReference type="NCBI Taxonomy" id="173480"/>
    <lineage>
        <taxon>Bacteria</taxon>
        <taxon>Pseudomonadati</taxon>
        <taxon>Gemmatimonadota</taxon>
        <taxon>Gemmatimonadia</taxon>
        <taxon>Gemmatimonadales</taxon>
        <taxon>Gemmatimonadaceae</taxon>
        <taxon>Gemmatimonas</taxon>
    </lineage>
</organism>
<gene>
    <name evidence="2" type="ORF">DGD08_17655</name>
</gene>
<dbReference type="InterPro" id="IPR015655">
    <property type="entry name" value="PP2C"/>
</dbReference>
<feature type="domain" description="PPM-type phosphatase" evidence="1">
    <location>
        <begin position="53"/>
        <end position="297"/>
    </location>
</feature>
<sequence>MSLLQTVVGWFSGTSSAAGARAHAASSGSAGHALRDTNEQRRTVAAAAPWQLETGTATDPGCVRELNEDTLLLQVPGSPDAMRRHGVLAVVCDGMGGHEAGEVASALARDTIAAALRADDAQLPDALVHAIQAANGAIFDAGRKQSALRGMGTTCCALVLRDGAAWCAHVGDSRCYLLRDGDLLLMTEDHSAVMDMVRRGILSLEEARHHPDKNVISRALGSHAAIEVSSWNHPFVVQPDDVFLLCSDGLYDLVSDEDIRTVMMHGTPHAQVACDRLIALARERGGLDNISVVMLHLRAADRPAASPGATRTIEIMR</sequence>
<evidence type="ECO:0000313" key="3">
    <source>
        <dbReference type="Proteomes" id="UP000264071"/>
    </source>
</evidence>
<comment type="caution">
    <text evidence="2">The sequence shown here is derived from an EMBL/GenBank/DDBJ whole genome shotgun (WGS) entry which is preliminary data.</text>
</comment>
<evidence type="ECO:0000259" key="1">
    <source>
        <dbReference type="PROSITE" id="PS51746"/>
    </source>
</evidence>
<dbReference type="EMBL" id="DPIY01000012">
    <property type="protein sequence ID" value="HCT59030.1"/>
    <property type="molecule type" value="Genomic_DNA"/>
</dbReference>
<dbReference type="GO" id="GO:0004722">
    <property type="term" value="F:protein serine/threonine phosphatase activity"/>
    <property type="evidence" value="ECO:0007669"/>
    <property type="project" value="InterPro"/>
</dbReference>
<dbReference type="CDD" id="cd00143">
    <property type="entry name" value="PP2Cc"/>
    <property type="match status" value="1"/>
</dbReference>
<dbReference type="InterPro" id="IPR001932">
    <property type="entry name" value="PPM-type_phosphatase-like_dom"/>
</dbReference>
<accession>A0A3D4VD24</accession>
<proteinExistence type="predicted"/>
<dbReference type="PANTHER" id="PTHR13832:SF827">
    <property type="entry name" value="PROTEIN PHOSPHATASE 1L"/>
    <property type="match status" value="1"/>
</dbReference>
<reference evidence="2 3" key="1">
    <citation type="journal article" date="2018" name="Nat. Biotechnol.">
        <title>A standardized bacterial taxonomy based on genome phylogeny substantially revises the tree of life.</title>
        <authorList>
            <person name="Parks D.H."/>
            <person name="Chuvochina M."/>
            <person name="Waite D.W."/>
            <person name="Rinke C."/>
            <person name="Skarshewski A."/>
            <person name="Chaumeil P.A."/>
            <person name="Hugenholtz P."/>
        </authorList>
    </citation>
    <scope>NUCLEOTIDE SEQUENCE [LARGE SCALE GENOMIC DNA]</scope>
    <source>
        <strain evidence="2">UBA8844</strain>
    </source>
</reference>
<dbReference type="InterPro" id="IPR036457">
    <property type="entry name" value="PPM-type-like_dom_sf"/>
</dbReference>